<organism evidence="1 2">
    <name type="scientific">Melastoma candidum</name>
    <dbReference type="NCBI Taxonomy" id="119954"/>
    <lineage>
        <taxon>Eukaryota</taxon>
        <taxon>Viridiplantae</taxon>
        <taxon>Streptophyta</taxon>
        <taxon>Embryophyta</taxon>
        <taxon>Tracheophyta</taxon>
        <taxon>Spermatophyta</taxon>
        <taxon>Magnoliopsida</taxon>
        <taxon>eudicotyledons</taxon>
        <taxon>Gunneridae</taxon>
        <taxon>Pentapetalae</taxon>
        <taxon>rosids</taxon>
        <taxon>malvids</taxon>
        <taxon>Myrtales</taxon>
        <taxon>Melastomataceae</taxon>
        <taxon>Melastomatoideae</taxon>
        <taxon>Melastomateae</taxon>
        <taxon>Melastoma</taxon>
    </lineage>
</organism>
<protein>
    <submittedName>
        <fullName evidence="1">Uncharacterized protein</fullName>
    </submittedName>
</protein>
<evidence type="ECO:0000313" key="1">
    <source>
        <dbReference type="EMBL" id="KAI4326683.1"/>
    </source>
</evidence>
<keyword evidence="2" id="KW-1185">Reference proteome</keyword>
<dbReference type="EMBL" id="CM042888">
    <property type="protein sequence ID" value="KAI4326683.1"/>
    <property type="molecule type" value="Genomic_DNA"/>
</dbReference>
<sequence length="105" mass="11496">MAFLLRETNSGILSRFRSQSPGAEGKIWLSRRGFHVEPGPREKALLAPDPVLSRFKSTKKSVKTLKRIGDILTIVVVAGCCYEIYVKATMREEARSKAASDGGSA</sequence>
<accession>A0ACB9MQS3</accession>
<reference evidence="2" key="1">
    <citation type="journal article" date="2023" name="Front. Plant Sci.">
        <title>Chromosomal-level genome assembly of Melastoma candidum provides insights into trichome evolution.</title>
        <authorList>
            <person name="Zhong Y."/>
            <person name="Wu W."/>
            <person name="Sun C."/>
            <person name="Zou P."/>
            <person name="Liu Y."/>
            <person name="Dai S."/>
            <person name="Zhou R."/>
        </authorList>
    </citation>
    <scope>NUCLEOTIDE SEQUENCE [LARGE SCALE GENOMIC DNA]</scope>
</reference>
<comment type="caution">
    <text evidence="1">The sequence shown here is derived from an EMBL/GenBank/DDBJ whole genome shotgun (WGS) entry which is preliminary data.</text>
</comment>
<evidence type="ECO:0000313" key="2">
    <source>
        <dbReference type="Proteomes" id="UP001057402"/>
    </source>
</evidence>
<proteinExistence type="predicted"/>
<name>A0ACB9MQS3_9MYRT</name>
<gene>
    <name evidence="1" type="ORF">MLD38_031971</name>
</gene>
<dbReference type="Proteomes" id="UP001057402">
    <property type="component" value="Chromosome 9"/>
</dbReference>